<protein>
    <submittedName>
        <fullName evidence="1">Uncharacterized protein</fullName>
    </submittedName>
</protein>
<sequence length="73" mass="8600">MLFKQFESMPVVWAGLTKMENIGWDMAYVKRVTPFFRQCVYEAQDTDRVKALFSSLDIHFNPPESVTNYDVLF</sequence>
<feature type="non-terminal residue" evidence="1">
    <location>
        <position position="73"/>
    </location>
</feature>
<organism evidence="1 2">
    <name type="scientific">Geodia barretti</name>
    <name type="common">Barrett's horny sponge</name>
    <dbReference type="NCBI Taxonomy" id="519541"/>
    <lineage>
        <taxon>Eukaryota</taxon>
        <taxon>Metazoa</taxon>
        <taxon>Porifera</taxon>
        <taxon>Demospongiae</taxon>
        <taxon>Heteroscleromorpha</taxon>
        <taxon>Tetractinellida</taxon>
        <taxon>Astrophorina</taxon>
        <taxon>Geodiidae</taxon>
        <taxon>Geodia</taxon>
    </lineage>
</organism>
<evidence type="ECO:0000313" key="1">
    <source>
        <dbReference type="EMBL" id="CAI7989616.1"/>
    </source>
</evidence>
<proteinExistence type="predicted"/>
<gene>
    <name evidence="1" type="ORF">GBAR_LOCUS271</name>
</gene>
<dbReference type="EMBL" id="CASHTH010000034">
    <property type="protein sequence ID" value="CAI7989616.1"/>
    <property type="molecule type" value="Genomic_DNA"/>
</dbReference>
<dbReference type="Proteomes" id="UP001174909">
    <property type="component" value="Unassembled WGS sequence"/>
</dbReference>
<keyword evidence="2" id="KW-1185">Reference proteome</keyword>
<accession>A0AA35W321</accession>
<name>A0AA35W321_GEOBA</name>
<evidence type="ECO:0000313" key="2">
    <source>
        <dbReference type="Proteomes" id="UP001174909"/>
    </source>
</evidence>
<comment type="caution">
    <text evidence="1">The sequence shown here is derived from an EMBL/GenBank/DDBJ whole genome shotgun (WGS) entry which is preliminary data.</text>
</comment>
<dbReference type="AlphaFoldDB" id="A0AA35W321"/>
<reference evidence="1" key="1">
    <citation type="submission" date="2023-03" db="EMBL/GenBank/DDBJ databases">
        <authorList>
            <person name="Steffen K."/>
            <person name="Cardenas P."/>
        </authorList>
    </citation>
    <scope>NUCLEOTIDE SEQUENCE</scope>
</reference>